<organism evidence="2 3">
    <name type="scientific">Nothoprocta perdicaria</name>
    <name type="common">Chilean tinamou</name>
    <name type="synonym">Crypturus perdicarius</name>
    <dbReference type="NCBI Taxonomy" id="30464"/>
    <lineage>
        <taxon>Eukaryota</taxon>
        <taxon>Metazoa</taxon>
        <taxon>Chordata</taxon>
        <taxon>Craniata</taxon>
        <taxon>Vertebrata</taxon>
        <taxon>Euteleostomi</taxon>
        <taxon>Archelosauria</taxon>
        <taxon>Archosauria</taxon>
        <taxon>Dinosauria</taxon>
        <taxon>Saurischia</taxon>
        <taxon>Theropoda</taxon>
        <taxon>Coelurosauria</taxon>
        <taxon>Aves</taxon>
        <taxon>Palaeognathae</taxon>
        <taxon>Tinamiformes</taxon>
        <taxon>Tinamidae</taxon>
        <taxon>Nothoprocta</taxon>
    </lineage>
</organism>
<sequence length="99" mass="11527">NTKLTIPRPWRRRLRRLDFGYLHTILHVNKKRILASHISSLLILINATIFPAETFSMSLMLFTTFKYSCHIWSTASSFGLPRTRGMWSCWRESSAGLRG</sequence>
<keyword evidence="1" id="KW-0812">Transmembrane</keyword>
<evidence type="ECO:0000313" key="2">
    <source>
        <dbReference type="Ensembl" id="ENSNPEP00000018072.1"/>
    </source>
</evidence>
<proteinExistence type="predicted"/>
<keyword evidence="1" id="KW-0472">Membrane</keyword>
<dbReference type="AlphaFoldDB" id="A0A8C6ZRK9"/>
<protein>
    <submittedName>
        <fullName evidence="2">Uncharacterized protein</fullName>
    </submittedName>
</protein>
<keyword evidence="3" id="KW-1185">Reference proteome</keyword>
<accession>A0A8C6ZRK9</accession>
<evidence type="ECO:0000313" key="3">
    <source>
        <dbReference type="Proteomes" id="UP000694420"/>
    </source>
</evidence>
<dbReference type="Ensembl" id="ENSNPET00000018522.1">
    <property type="protein sequence ID" value="ENSNPEP00000018072.1"/>
    <property type="gene ID" value="ENSNPEG00000013452.1"/>
</dbReference>
<keyword evidence="1" id="KW-1133">Transmembrane helix</keyword>
<name>A0A8C6ZRK9_NOTPE</name>
<reference evidence="2" key="1">
    <citation type="submission" date="2025-08" db="UniProtKB">
        <authorList>
            <consortium name="Ensembl"/>
        </authorList>
    </citation>
    <scope>IDENTIFICATION</scope>
</reference>
<reference evidence="2" key="2">
    <citation type="submission" date="2025-09" db="UniProtKB">
        <authorList>
            <consortium name="Ensembl"/>
        </authorList>
    </citation>
    <scope>IDENTIFICATION</scope>
</reference>
<feature type="transmembrane region" description="Helical" evidence="1">
    <location>
        <begin position="33"/>
        <end position="52"/>
    </location>
</feature>
<dbReference type="Proteomes" id="UP000694420">
    <property type="component" value="Unplaced"/>
</dbReference>
<evidence type="ECO:0000256" key="1">
    <source>
        <dbReference type="SAM" id="Phobius"/>
    </source>
</evidence>